<dbReference type="Pfam" id="PF08755">
    <property type="entry name" value="YccV-like"/>
    <property type="match status" value="1"/>
</dbReference>
<comment type="function">
    <text evidence="3">Involved in the degradation of certain denaturated proteins, including DnaA, during heat shock stress.</text>
</comment>
<organism evidence="6 7">
    <name type="scientific">Candidatus Sodalis endolongispinus</name>
    <dbReference type="NCBI Taxonomy" id="2812662"/>
    <lineage>
        <taxon>Bacteria</taxon>
        <taxon>Pseudomonadati</taxon>
        <taxon>Pseudomonadota</taxon>
        <taxon>Gammaproteobacteria</taxon>
        <taxon>Enterobacterales</taxon>
        <taxon>Bruguierivoracaceae</taxon>
        <taxon>Sodalis</taxon>
    </lineage>
</organism>
<evidence type="ECO:0000256" key="3">
    <source>
        <dbReference type="HAMAP-Rule" id="MF_01194"/>
    </source>
</evidence>
<feature type="domain" description="Hemimethylated DNA-binding" evidence="5">
    <location>
        <begin position="8"/>
        <end position="107"/>
    </location>
</feature>
<dbReference type="InterPro" id="IPR036623">
    <property type="entry name" value="Hemimethylated_DNA-bd_sf"/>
</dbReference>
<evidence type="ECO:0000256" key="4">
    <source>
        <dbReference type="NCBIfam" id="TIGR02097"/>
    </source>
</evidence>
<name>A0ABS5YF03_9GAMM</name>
<comment type="similarity">
    <text evidence="3">Belongs to the HspQ family.</text>
</comment>
<keyword evidence="7" id="KW-1185">Reference proteome</keyword>
<dbReference type="SMART" id="SM00992">
    <property type="entry name" value="YccV-like"/>
    <property type="match status" value="1"/>
</dbReference>
<dbReference type="Gene3D" id="2.30.30.390">
    <property type="entry name" value="Hemimethylated DNA-binding domain"/>
    <property type="match status" value="1"/>
</dbReference>
<reference evidence="6 7" key="1">
    <citation type="journal article" date="2021" name="Genome Biol. Evol.">
        <title>The evolution of interdependence in a four-way mealybug symbiosis.</title>
        <authorList>
            <person name="Garber A.I."/>
            <person name="Kupper M."/>
            <person name="Laetsch D.R."/>
            <person name="Weldon S.R."/>
            <person name="Ladinsky M.S."/>
            <person name="Bjorkman P.J."/>
            <person name="McCutcheon J.P."/>
        </authorList>
    </citation>
    <scope>NUCLEOTIDE SEQUENCE [LARGE SCALE GENOMIC DNA]</scope>
    <source>
        <strain evidence="6">SOD</strain>
    </source>
</reference>
<sequence>MFQGDKSASKFGIGQQVRHKLLGYLVVIIDVDPEYALEKPSLDDIAADDSLRTAPWYHVVMEDEEGKPVHTYLAEAQLGYESFPVHPEQPTLDELAESIRLQLQAPRLRN</sequence>
<keyword evidence="2 3" id="KW-0346">Stress response</keyword>
<comment type="caution">
    <text evidence="6">The sequence shown here is derived from an EMBL/GenBank/DDBJ whole genome shotgun (WGS) entry which is preliminary data.</text>
</comment>
<dbReference type="InterPro" id="IPR011722">
    <property type="entry name" value="Hemimethylated_DNA-bd_dom"/>
</dbReference>
<evidence type="ECO:0000313" key="7">
    <source>
        <dbReference type="Proteomes" id="UP000811282"/>
    </source>
</evidence>
<protein>
    <recommendedName>
        <fullName evidence="3 4">Heat shock protein HspQ</fullName>
    </recommendedName>
</protein>
<comment type="subcellular location">
    <subcellularLocation>
        <location evidence="3">Cytoplasm</location>
    </subcellularLocation>
</comment>
<dbReference type="EMBL" id="JAFJYC010000002">
    <property type="protein sequence ID" value="MBT9433292.1"/>
    <property type="molecule type" value="Genomic_DNA"/>
</dbReference>
<evidence type="ECO:0000313" key="6">
    <source>
        <dbReference type="EMBL" id="MBT9433292.1"/>
    </source>
</evidence>
<keyword evidence="1 3" id="KW-0963">Cytoplasm</keyword>
<dbReference type="SUPFAM" id="SSF141255">
    <property type="entry name" value="YccV-like"/>
    <property type="match status" value="1"/>
</dbReference>
<dbReference type="InterPro" id="IPR022866">
    <property type="entry name" value="HspQ"/>
</dbReference>
<proteinExistence type="inferred from homology"/>
<dbReference type="NCBIfam" id="TIGR02097">
    <property type="entry name" value="yccV"/>
    <property type="match status" value="1"/>
</dbReference>
<dbReference type="NCBIfam" id="NF010729">
    <property type="entry name" value="PRK14129.1"/>
    <property type="match status" value="1"/>
</dbReference>
<evidence type="ECO:0000259" key="5">
    <source>
        <dbReference type="SMART" id="SM00992"/>
    </source>
</evidence>
<evidence type="ECO:0000256" key="2">
    <source>
        <dbReference type="ARBA" id="ARBA00023016"/>
    </source>
</evidence>
<dbReference type="HAMAP" id="MF_01194">
    <property type="entry name" value="HspQ"/>
    <property type="match status" value="1"/>
</dbReference>
<dbReference type="Proteomes" id="UP000811282">
    <property type="component" value="Unassembled WGS sequence"/>
</dbReference>
<accession>A0ABS5YF03</accession>
<dbReference type="RefSeq" id="WP_215671234.1">
    <property type="nucleotide sequence ID" value="NZ_JAFJYC010000002.1"/>
</dbReference>
<gene>
    <name evidence="3 6" type="primary">hspQ</name>
    <name evidence="6" type="ORF">JZM24_16395</name>
</gene>
<evidence type="ECO:0000256" key="1">
    <source>
        <dbReference type="ARBA" id="ARBA00022490"/>
    </source>
</evidence>